<dbReference type="Proteomes" id="UP001501009">
    <property type="component" value="Unassembled WGS sequence"/>
</dbReference>
<evidence type="ECO:0000313" key="2">
    <source>
        <dbReference type="Proteomes" id="UP001501009"/>
    </source>
</evidence>
<evidence type="ECO:0000313" key="1">
    <source>
        <dbReference type="EMBL" id="GAA3847605.1"/>
    </source>
</evidence>
<name>A0ABP7JL60_9ACTN</name>
<gene>
    <name evidence="1" type="ORF">GCM10022403_094150</name>
</gene>
<organism evidence="1 2">
    <name type="scientific">Streptomyces coacervatus</name>
    <dbReference type="NCBI Taxonomy" id="647381"/>
    <lineage>
        <taxon>Bacteria</taxon>
        <taxon>Bacillati</taxon>
        <taxon>Actinomycetota</taxon>
        <taxon>Actinomycetes</taxon>
        <taxon>Kitasatosporales</taxon>
        <taxon>Streptomycetaceae</taxon>
        <taxon>Streptomyces</taxon>
    </lineage>
</organism>
<proteinExistence type="predicted"/>
<sequence>MSEISCVRGDVTVVMLSRRHGEVEAAHGQGSALKGRGAVSMCGSAAWARPATYDPQTLTCQGPWQLIDRGVKVTVYDHGEAQS</sequence>
<comment type="caution">
    <text evidence="1">The sequence shown here is derived from an EMBL/GenBank/DDBJ whole genome shotgun (WGS) entry which is preliminary data.</text>
</comment>
<reference evidence="2" key="1">
    <citation type="journal article" date="2019" name="Int. J. Syst. Evol. Microbiol.">
        <title>The Global Catalogue of Microorganisms (GCM) 10K type strain sequencing project: providing services to taxonomists for standard genome sequencing and annotation.</title>
        <authorList>
            <consortium name="The Broad Institute Genomics Platform"/>
            <consortium name="The Broad Institute Genome Sequencing Center for Infectious Disease"/>
            <person name="Wu L."/>
            <person name="Ma J."/>
        </authorList>
    </citation>
    <scope>NUCLEOTIDE SEQUENCE [LARGE SCALE GENOMIC DNA]</scope>
    <source>
        <strain evidence="2">JCM 17138</strain>
    </source>
</reference>
<dbReference type="EMBL" id="BAABDE010000050">
    <property type="protein sequence ID" value="GAA3847605.1"/>
    <property type="molecule type" value="Genomic_DNA"/>
</dbReference>
<protein>
    <submittedName>
        <fullName evidence="1">Uncharacterized protein</fullName>
    </submittedName>
</protein>
<keyword evidence="2" id="KW-1185">Reference proteome</keyword>
<dbReference type="RefSeq" id="WP_275769156.1">
    <property type="nucleotide sequence ID" value="NZ_BAABDE010000050.1"/>
</dbReference>
<accession>A0ABP7JL60</accession>